<evidence type="ECO:0000256" key="1">
    <source>
        <dbReference type="SAM" id="MobiDB-lite"/>
    </source>
</evidence>
<dbReference type="VEuPathDB" id="TriTrypDB:BSAL_70180"/>
<gene>
    <name evidence="2" type="ORF">BSAL_70180</name>
</gene>
<organism evidence="2 3">
    <name type="scientific">Bodo saltans</name>
    <name type="common">Flagellated protozoan</name>
    <dbReference type="NCBI Taxonomy" id="75058"/>
    <lineage>
        <taxon>Eukaryota</taxon>
        <taxon>Discoba</taxon>
        <taxon>Euglenozoa</taxon>
        <taxon>Kinetoplastea</taxon>
        <taxon>Metakinetoplastina</taxon>
        <taxon>Eubodonida</taxon>
        <taxon>Bodonidae</taxon>
        <taxon>Bodo</taxon>
    </lineage>
</organism>
<feature type="compositionally biased region" description="Polar residues" evidence="1">
    <location>
        <begin position="51"/>
        <end position="63"/>
    </location>
</feature>
<reference evidence="3" key="1">
    <citation type="submission" date="2015-09" db="EMBL/GenBank/DDBJ databases">
        <authorList>
            <consortium name="Pathogen Informatics"/>
        </authorList>
    </citation>
    <scope>NUCLEOTIDE SEQUENCE [LARGE SCALE GENOMIC DNA]</scope>
    <source>
        <strain evidence="3">Lake Konstanz</strain>
    </source>
</reference>
<name>A0A0S4IZE6_BODSA</name>
<feature type="region of interest" description="Disordered" evidence="1">
    <location>
        <begin position="49"/>
        <end position="72"/>
    </location>
</feature>
<keyword evidence="3" id="KW-1185">Reference proteome</keyword>
<accession>A0A0S4IZE6</accession>
<dbReference type="EMBL" id="CYKH01000510">
    <property type="protein sequence ID" value="CUG03542.1"/>
    <property type="molecule type" value="Genomic_DNA"/>
</dbReference>
<feature type="non-terminal residue" evidence="2">
    <location>
        <position position="72"/>
    </location>
</feature>
<proteinExistence type="predicted"/>
<dbReference type="AlphaFoldDB" id="A0A0S4IZE6"/>
<evidence type="ECO:0000313" key="3">
    <source>
        <dbReference type="Proteomes" id="UP000051952"/>
    </source>
</evidence>
<dbReference type="Proteomes" id="UP000051952">
    <property type="component" value="Unassembled WGS sequence"/>
</dbReference>
<evidence type="ECO:0000313" key="2">
    <source>
        <dbReference type="EMBL" id="CUG03542.1"/>
    </source>
</evidence>
<sequence length="72" mass="8251">MLTVHWSEAHSFFVKGIHRSWDKSACVPYLFLRCDQRYLLLPPLLSPTLSRANGETSSPNSSFCAKRKNYCS</sequence>
<protein>
    <submittedName>
        <fullName evidence="2">Uncharacterized protein</fullName>
    </submittedName>
</protein>